<feature type="transmembrane region" description="Helical" evidence="6">
    <location>
        <begin position="82"/>
        <end position="103"/>
    </location>
</feature>
<keyword evidence="5 6" id="KW-0472">Membrane</keyword>
<keyword evidence="2" id="KW-1003">Cell membrane</keyword>
<dbReference type="PANTHER" id="PTHR10010">
    <property type="entry name" value="SOLUTE CARRIER FAMILY 34 SODIUM PHOSPHATE , MEMBER 2-RELATED"/>
    <property type="match status" value="1"/>
</dbReference>
<evidence type="ECO:0000256" key="6">
    <source>
        <dbReference type="SAM" id="Phobius"/>
    </source>
</evidence>
<feature type="transmembrane region" description="Helical" evidence="6">
    <location>
        <begin position="47"/>
        <end position="70"/>
    </location>
</feature>
<evidence type="ECO:0000256" key="3">
    <source>
        <dbReference type="ARBA" id="ARBA00022692"/>
    </source>
</evidence>
<dbReference type="RefSeq" id="WP_066197494.1">
    <property type="nucleotide sequence ID" value="NZ_CBCSAS010000020.1"/>
</dbReference>
<feature type="transmembrane region" description="Helical" evidence="6">
    <location>
        <begin position="169"/>
        <end position="195"/>
    </location>
</feature>
<evidence type="ECO:0000313" key="10">
    <source>
        <dbReference type="Proteomes" id="UP000244180"/>
    </source>
</evidence>
<keyword evidence="4 6" id="KW-1133">Transmembrane helix</keyword>
<dbReference type="NCBIfam" id="NF037997">
    <property type="entry name" value="Na_Pi_symport"/>
    <property type="match status" value="1"/>
</dbReference>
<gene>
    <name evidence="8" type="ORF">HSCHL_0261</name>
    <name evidence="7" type="ORF">SA87_11150</name>
</gene>
<proteinExistence type="predicted"/>
<dbReference type="Proteomes" id="UP000243024">
    <property type="component" value="Unassembled WGS sequence"/>
</dbReference>
<dbReference type="Pfam" id="PF02690">
    <property type="entry name" value="Na_Pi_cotrans"/>
    <property type="match status" value="2"/>
</dbReference>
<reference evidence="8 10" key="2">
    <citation type="submission" date="2017-08" db="EMBL/GenBank/DDBJ databases">
        <title>Burning lignite coal seam in the remote Altai Mountains harbors a hydrogen-driven thermophilic microbial community.</title>
        <authorList>
            <person name="Kadnikov V.V."/>
            <person name="Mardanov A.V."/>
            <person name="Ivasenko D."/>
            <person name="Beletsky A.V."/>
            <person name="Karnachuk O.V."/>
            <person name="Ravin N.V."/>
        </authorList>
    </citation>
    <scope>NUCLEOTIDE SEQUENCE [LARGE SCALE GENOMIC DNA]</scope>
    <source>
        <strain evidence="8">AL33</strain>
    </source>
</reference>
<organism evidence="7 9">
    <name type="scientific">Hydrogenibacillus schlegelii</name>
    <name type="common">Bacillus schlegelii</name>
    <dbReference type="NCBI Taxonomy" id="1484"/>
    <lineage>
        <taxon>Bacteria</taxon>
        <taxon>Bacillati</taxon>
        <taxon>Bacillota</taxon>
        <taxon>Bacilli</taxon>
        <taxon>Bacillales</taxon>
        <taxon>Bacillales Family X. Incertae Sedis</taxon>
        <taxon>Hydrogenibacillus</taxon>
    </lineage>
</organism>
<keyword evidence="3 6" id="KW-0812">Transmembrane</keyword>
<evidence type="ECO:0000256" key="2">
    <source>
        <dbReference type="ARBA" id="ARBA00022475"/>
    </source>
</evidence>
<name>A0A179IUV1_HYDSH</name>
<dbReference type="Proteomes" id="UP000244180">
    <property type="component" value="Unassembled WGS sequence"/>
</dbReference>
<feature type="transmembrane region" description="Helical" evidence="6">
    <location>
        <begin position="201"/>
        <end position="225"/>
    </location>
</feature>
<dbReference type="GO" id="GO:0005886">
    <property type="term" value="C:plasma membrane"/>
    <property type="evidence" value="ECO:0007669"/>
    <property type="project" value="UniProtKB-SubCell"/>
</dbReference>
<evidence type="ECO:0000313" key="7">
    <source>
        <dbReference type="EMBL" id="OAR05444.1"/>
    </source>
</evidence>
<dbReference type="PANTHER" id="PTHR10010:SF46">
    <property type="entry name" value="SODIUM-DEPENDENT PHOSPHATE TRANSPORT PROTEIN 2B"/>
    <property type="match status" value="1"/>
</dbReference>
<accession>A0A179IUV1</accession>
<sequence length="307" mass="30588">MRETGAWLIAGLGLLLLGLSVLRRGLQALTGTWAARRLEALDGRPLSALIAGGAVTAALQSSSAATIFLVGAAGAGLLRLEAAMPAVLGANVGSAVTLGVFALPLDRAWAPLLALAGGLALLPRRTPRAIGAALAGLLGALFGLRALGRAAAAVGAPVTAAMAEHPLRAFVAGVVLTAILQSSTVAGGLSAAWLAAGQADLQAATAFLLGANVGTTLDTAAAGLLSPREGRLVAAWHVAVNAVGAVLFLPAVDLLARAAATAPSPLAAVAAVQFWFNALSAAAFFPLMNPAARLLRAVDRRLFPPRA</sequence>
<feature type="transmembrane region" description="Helical" evidence="6">
    <location>
        <begin position="232"/>
        <end position="252"/>
    </location>
</feature>
<comment type="subcellular location">
    <subcellularLocation>
        <location evidence="1">Cell membrane</location>
        <topology evidence="1">Multi-pass membrane protein</topology>
    </subcellularLocation>
</comment>
<dbReference type="EMBL" id="JXBB01000001">
    <property type="protein sequence ID" value="OAR05444.1"/>
    <property type="molecule type" value="Genomic_DNA"/>
</dbReference>
<evidence type="ECO:0000313" key="8">
    <source>
        <dbReference type="EMBL" id="PTQ54342.1"/>
    </source>
</evidence>
<protein>
    <submittedName>
        <fullName evidence="8">Sodium-dependent phosphate transporter</fullName>
    </submittedName>
</protein>
<evidence type="ECO:0000313" key="9">
    <source>
        <dbReference type="Proteomes" id="UP000243024"/>
    </source>
</evidence>
<feature type="transmembrane region" description="Helical" evidence="6">
    <location>
        <begin position="264"/>
        <end position="287"/>
    </location>
</feature>
<dbReference type="GO" id="GO:0005436">
    <property type="term" value="F:sodium:phosphate symporter activity"/>
    <property type="evidence" value="ECO:0007669"/>
    <property type="project" value="InterPro"/>
</dbReference>
<evidence type="ECO:0000256" key="5">
    <source>
        <dbReference type="ARBA" id="ARBA00023136"/>
    </source>
</evidence>
<reference evidence="7 9" key="1">
    <citation type="submission" date="2015-09" db="EMBL/GenBank/DDBJ databases">
        <title>Draft genome sequence of Hydrogenibacillus schlegelii DSM 2000.</title>
        <authorList>
            <person name="Hemp J."/>
        </authorList>
    </citation>
    <scope>NUCLEOTIDE SEQUENCE [LARGE SCALE GENOMIC DNA]</scope>
    <source>
        <strain evidence="7 9">MA 48</strain>
    </source>
</reference>
<dbReference type="InterPro" id="IPR003841">
    <property type="entry name" value="Na/Pi_transpt"/>
</dbReference>
<dbReference type="AlphaFoldDB" id="A0A179IUV1"/>
<evidence type="ECO:0000256" key="4">
    <source>
        <dbReference type="ARBA" id="ARBA00022989"/>
    </source>
</evidence>
<evidence type="ECO:0000256" key="1">
    <source>
        <dbReference type="ARBA" id="ARBA00004651"/>
    </source>
</evidence>
<comment type="caution">
    <text evidence="7">The sequence shown here is derived from an EMBL/GenBank/DDBJ whole genome shotgun (WGS) entry which is preliminary data.</text>
</comment>
<dbReference type="EMBL" id="PEBV01000004">
    <property type="protein sequence ID" value="PTQ54342.1"/>
    <property type="molecule type" value="Genomic_DNA"/>
</dbReference>
<dbReference type="GO" id="GO:0044341">
    <property type="term" value="P:sodium-dependent phosphate transport"/>
    <property type="evidence" value="ECO:0007669"/>
    <property type="project" value="InterPro"/>
</dbReference>
<keyword evidence="9" id="KW-1185">Reference proteome</keyword>